<dbReference type="AlphaFoldDB" id="A0A382E7J9"/>
<sequence length="43" mass="4813">MTQLTKNPSFESINVGDELPPFEIGETQETMDAPQVHTRVPEV</sequence>
<evidence type="ECO:0000313" key="2">
    <source>
        <dbReference type="EMBL" id="SVB45847.1"/>
    </source>
</evidence>
<feature type="compositionally biased region" description="Polar residues" evidence="1">
    <location>
        <begin position="1"/>
        <end position="12"/>
    </location>
</feature>
<evidence type="ECO:0000256" key="1">
    <source>
        <dbReference type="SAM" id="MobiDB-lite"/>
    </source>
</evidence>
<feature type="non-terminal residue" evidence="2">
    <location>
        <position position="43"/>
    </location>
</feature>
<protein>
    <submittedName>
        <fullName evidence="2">Uncharacterized protein</fullName>
    </submittedName>
</protein>
<feature type="region of interest" description="Disordered" evidence="1">
    <location>
        <begin position="1"/>
        <end position="20"/>
    </location>
</feature>
<reference evidence="2" key="1">
    <citation type="submission" date="2018-05" db="EMBL/GenBank/DDBJ databases">
        <authorList>
            <person name="Lanie J.A."/>
            <person name="Ng W.-L."/>
            <person name="Kazmierczak K.M."/>
            <person name="Andrzejewski T.M."/>
            <person name="Davidsen T.M."/>
            <person name="Wayne K.J."/>
            <person name="Tettelin H."/>
            <person name="Glass J.I."/>
            <person name="Rusch D."/>
            <person name="Podicherti R."/>
            <person name="Tsui H.-C.T."/>
            <person name="Winkler M.E."/>
        </authorList>
    </citation>
    <scope>NUCLEOTIDE SEQUENCE</scope>
</reference>
<gene>
    <name evidence="2" type="ORF">METZ01_LOCUS198701</name>
</gene>
<proteinExistence type="predicted"/>
<name>A0A382E7J9_9ZZZZ</name>
<accession>A0A382E7J9</accession>
<dbReference type="EMBL" id="UINC01042767">
    <property type="protein sequence ID" value="SVB45847.1"/>
    <property type="molecule type" value="Genomic_DNA"/>
</dbReference>
<organism evidence="2">
    <name type="scientific">marine metagenome</name>
    <dbReference type="NCBI Taxonomy" id="408172"/>
    <lineage>
        <taxon>unclassified sequences</taxon>
        <taxon>metagenomes</taxon>
        <taxon>ecological metagenomes</taxon>
    </lineage>
</organism>